<dbReference type="Gene3D" id="1.20.1260.10">
    <property type="match status" value="1"/>
</dbReference>
<name>A0A5C1Q741_9SPIO</name>
<dbReference type="KEGG" id="sper:EW093_00155"/>
<protein>
    <submittedName>
        <fullName evidence="2">DUF2202 domain-containing protein</fullName>
    </submittedName>
</protein>
<sequence>MKNIFLIIIISLSTNLFALLPISQQEEDGLIWLLESTKLSKDIYNDLHEIWNIQLFSSIELVEDRDYKSIEKLLDKYLIKNPIKSIKKGEYSSPYISKLYSDFSQKYDDSEYEALRIAATLEDLMISDINDLLETSTNEEFINLFTTLRYSAISHIRGINNLMKKKYKVEYQAQFLSILELKNIL</sequence>
<dbReference type="Proteomes" id="UP000323824">
    <property type="component" value="Chromosome"/>
</dbReference>
<reference evidence="2 3" key="2">
    <citation type="submission" date="2019-09" db="EMBL/GenBank/DDBJ databases">
        <title>Complete Genome Sequence and Methylome Analysis of free living Spirochaetas.</title>
        <authorList>
            <person name="Leshcheva N."/>
            <person name="Mikheeva N."/>
        </authorList>
    </citation>
    <scope>NUCLEOTIDE SEQUENCE [LARGE SCALE GENOMIC DNA]</scope>
    <source>
        <strain evidence="2 3">P</strain>
    </source>
</reference>
<dbReference type="OrthoDB" id="9801086at2"/>
<accession>A0A5C1Q741</accession>
<proteinExistence type="predicted"/>
<feature type="domain" description="DUF2202" evidence="1">
    <location>
        <begin position="26"/>
        <end position="185"/>
    </location>
</feature>
<dbReference type="InterPro" id="IPR012347">
    <property type="entry name" value="Ferritin-like"/>
</dbReference>
<dbReference type="AlphaFoldDB" id="A0A5C1Q741"/>
<organism evidence="2 3">
    <name type="scientific">Thiospirochaeta perfilievii</name>
    <dbReference type="NCBI Taxonomy" id="252967"/>
    <lineage>
        <taxon>Bacteria</taxon>
        <taxon>Pseudomonadati</taxon>
        <taxon>Spirochaetota</taxon>
        <taxon>Spirochaetia</taxon>
        <taxon>Spirochaetales</taxon>
        <taxon>Spirochaetaceae</taxon>
        <taxon>Thiospirochaeta</taxon>
    </lineage>
</organism>
<gene>
    <name evidence="2" type="ORF">EW093_00155</name>
</gene>
<dbReference type="InterPro" id="IPR019243">
    <property type="entry name" value="DUF2202"/>
</dbReference>
<dbReference type="Pfam" id="PF09968">
    <property type="entry name" value="DUF2202"/>
    <property type="match status" value="1"/>
</dbReference>
<keyword evidence="3" id="KW-1185">Reference proteome</keyword>
<evidence type="ECO:0000313" key="3">
    <source>
        <dbReference type="Proteomes" id="UP000323824"/>
    </source>
</evidence>
<reference evidence="2 3" key="1">
    <citation type="submission" date="2019-02" db="EMBL/GenBank/DDBJ databases">
        <authorList>
            <person name="Fomenkov A."/>
            <person name="Dubinina G."/>
            <person name="Grabovich M."/>
            <person name="Vincze T."/>
            <person name="Roberts R.J."/>
        </authorList>
    </citation>
    <scope>NUCLEOTIDE SEQUENCE [LARGE SCALE GENOMIC DNA]</scope>
    <source>
        <strain evidence="2 3">P</strain>
    </source>
</reference>
<evidence type="ECO:0000313" key="2">
    <source>
        <dbReference type="EMBL" id="QEN03178.1"/>
    </source>
</evidence>
<evidence type="ECO:0000259" key="1">
    <source>
        <dbReference type="Pfam" id="PF09968"/>
    </source>
</evidence>
<dbReference type="RefSeq" id="WP_149566438.1">
    <property type="nucleotide sequence ID" value="NZ_CP035807.1"/>
</dbReference>
<dbReference type="EMBL" id="CP035807">
    <property type="protein sequence ID" value="QEN03178.1"/>
    <property type="molecule type" value="Genomic_DNA"/>
</dbReference>